<dbReference type="EMBL" id="JWZT01003622">
    <property type="protein sequence ID" value="KII66050.1"/>
    <property type="molecule type" value="Genomic_DNA"/>
</dbReference>
<dbReference type="GO" id="GO:0008270">
    <property type="term" value="F:zinc ion binding"/>
    <property type="evidence" value="ECO:0007669"/>
    <property type="project" value="UniProtKB-KW"/>
</dbReference>
<evidence type="ECO:0000259" key="5">
    <source>
        <dbReference type="PROSITE" id="PS50016"/>
    </source>
</evidence>
<sequence length="160" mass="17986">MAYKFRCDECLGSESNPKSMIKCSKCSKTCNLLSNRSPIVYGCFEALDQQNQIDDLLLCDSCDRAYHAKCVGILELPLGRWVCADCGTCTSCFRTKVKEWVEEQISSNSMQEMLDVSEFNTSNYNKGQYCTVCLAVFYCRGLYTNAVKCSECGHLNHPGK</sequence>
<evidence type="ECO:0000256" key="4">
    <source>
        <dbReference type="PROSITE-ProRule" id="PRU00146"/>
    </source>
</evidence>
<dbReference type="GO" id="GO:0008168">
    <property type="term" value="F:methyltransferase activity"/>
    <property type="evidence" value="ECO:0007669"/>
    <property type="project" value="UniProtKB-KW"/>
</dbReference>
<dbReference type="AlphaFoldDB" id="A0A0C2MNV9"/>
<protein>
    <submittedName>
        <fullName evidence="6">Histone-lysine N-methyltransferase 2B</fullName>
    </submittedName>
</protein>
<keyword evidence="2 4" id="KW-0863">Zinc-finger</keyword>
<evidence type="ECO:0000256" key="3">
    <source>
        <dbReference type="ARBA" id="ARBA00022833"/>
    </source>
</evidence>
<dbReference type="SUPFAM" id="SSF57903">
    <property type="entry name" value="FYVE/PHD zinc finger"/>
    <property type="match status" value="1"/>
</dbReference>
<proteinExistence type="predicted"/>
<name>A0A0C2MNV9_THEKT</name>
<dbReference type="InterPro" id="IPR011011">
    <property type="entry name" value="Znf_FYVE_PHD"/>
</dbReference>
<comment type="caution">
    <text evidence="6">The sequence shown here is derived from an EMBL/GenBank/DDBJ whole genome shotgun (WGS) entry which is preliminary data.</text>
</comment>
<accession>A0A0C2MNV9</accession>
<evidence type="ECO:0000313" key="7">
    <source>
        <dbReference type="Proteomes" id="UP000031668"/>
    </source>
</evidence>
<keyword evidence="6" id="KW-0489">Methyltransferase</keyword>
<gene>
    <name evidence="6" type="ORF">RF11_10156</name>
</gene>
<dbReference type="PROSITE" id="PS50016">
    <property type="entry name" value="ZF_PHD_2"/>
    <property type="match status" value="1"/>
</dbReference>
<evidence type="ECO:0000256" key="2">
    <source>
        <dbReference type="ARBA" id="ARBA00022771"/>
    </source>
</evidence>
<keyword evidence="1" id="KW-0479">Metal-binding</keyword>
<dbReference type="OrthoDB" id="1903104at2759"/>
<keyword evidence="3" id="KW-0862">Zinc</keyword>
<dbReference type="GO" id="GO:0032259">
    <property type="term" value="P:methylation"/>
    <property type="evidence" value="ECO:0007669"/>
    <property type="project" value="UniProtKB-KW"/>
</dbReference>
<dbReference type="Proteomes" id="UP000031668">
    <property type="component" value="Unassembled WGS sequence"/>
</dbReference>
<dbReference type="InterPro" id="IPR013083">
    <property type="entry name" value="Znf_RING/FYVE/PHD"/>
</dbReference>
<keyword evidence="6" id="KW-0808">Transferase</keyword>
<keyword evidence="7" id="KW-1185">Reference proteome</keyword>
<dbReference type="Pfam" id="PF00628">
    <property type="entry name" value="PHD"/>
    <property type="match status" value="1"/>
</dbReference>
<dbReference type="Gene3D" id="3.30.40.10">
    <property type="entry name" value="Zinc/RING finger domain, C3HC4 (zinc finger)"/>
    <property type="match status" value="1"/>
</dbReference>
<dbReference type="SMART" id="SM00249">
    <property type="entry name" value="PHD"/>
    <property type="match status" value="1"/>
</dbReference>
<feature type="domain" description="PHD-type" evidence="5">
    <location>
        <begin position="20"/>
        <end position="89"/>
    </location>
</feature>
<evidence type="ECO:0000313" key="6">
    <source>
        <dbReference type="EMBL" id="KII66050.1"/>
    </source>
</evidence>
<reference evidence="6 7" key="1">
    <citation type="journal article" date="2014" name="Genome Biol. Evol.">
        <title>The genome of the myxosporean Thelohanellus kitauei shows adaptations to nutrient acquisition within its fish host.</title>
        <authorList>
            <person name="Yang Y."/>
            <person name="Xiong J."/>
            <person name="Zhou Z."/>
            <person name="Huo F."/>
            <person name="Miao W."/>
            <person name="Ran C."/>
            <person name="Liu Y."/>
            <person name="Zhang J."/>
            <person name="Feng J."/>
            <person name="Wang M."/>
            <person name="Wang M."/>
            <person name="Wang L."/>
            <person name="Yao B."/>
        </authorList>
    </citation>
    <scope>NUCLEOTIDE SEQUENCE [LARGE SCALE GENOMIC DNA]</scope>
    <source>
        <strain evidence="6">Wuqing</strain>
    </source>
</reference>
<dbReference type="InterPro" id="IPR001965">
    <property type="entry name" value="Znf_PHD"/>
</dbReference>
<dbReference type="InterPro" id="IPR019787">
    <property type="entry name" value="Znf_PHD-finger"/>
</dbReference>
<evidence type="ECO:0000256" key="1">
    <source>
        <dbReference type="ARBA" id="ARBA00022723"/>
    </source>
</evidence>
<dbReference type="InterPro" id="IPR019786">
    <property type="entry name" value="Zinc_finger_PHD-type_CS"/>
</dbReference>
<dbReference type="PROSITE" id="PS01359">
    <property type="entry name" value="ZF_PHD_1"/>
    <property type="match status" value="1"/>
</dbReference>
<organism evidence="6 7">
    <name type="scientific">Thelohanellus kitauei</name>
    <name type="common">Myxosporean</name>
    <dbReference type="NCBI Taxonomy" id="669202"/>
    <lineage>
        <taxon>Eukaryota</taxon>
        <taxon>Metazoa</taxon>
        <taxon>Cnidaria</taxon>
        <taxon>Myxozoa</taxon>
        <taxon>Myxosporea</taxon>
        <taxon>Bivalvulida</taxon>
        <taxon>Platysporina</taxon>
        <taxon>Myxobolidae</taxon>
        <taxon>Thelohanellus</taxon>
    </lineage>
</organism>